<dbReference type="Pfam" id="PF17239">
    <property type="entry name" value="DUF5312"/>
    <property type="match status" value="1"/>
</dbReference>
<evidence type="ECO:0000313" key="2">
    <source>
        <dbReference type="Proteomes" id="UP000587760"/>
    </source>
</evidence>
<gene>
    <name evidence="1" type="ORF">HNR50_000670</name>
</gene>
<dbReference type="InterPro" id="IPR035196">
    <property type="entry name" value="DUF5312"/>
</dbReference>
<sequence length="562" mass="64925">MDNQTNFDKLIINLSTIEKKELLEKMEMSIDLSQEPLVSQEETAESDFQQNQLDYETLNVLQKIVLFLQSLVKQKDIPTLLKEYKVNLLRKKYFNNSELADFKTQVLKKAFYDELAKLKEPCRFFRKPLRQIFSYDNKQDFYAFIGGIVLPDLQRELLDKTDPWILEKEEMERDSSEIKAEIDEFFNMKMESVSDLDCSIMNEACQSLYSLHLLSNYDIGAILKSFDTIVPGAEPVCRIEDVHESLLELSGIIKSLNKPPTVRALEALFLYENSKEGPGEILSRKMMAADTFLSIIRNFNKNVPLENLVRVLSGDLSKGSQTPPLVDDWFRVFRKFWSSRITRTYAFFVNERKKNDSEKDICSLTGVRYIKPIEKYTRNHYFPGSPAMYEKSLAFVQSFLSEILPNRFYSTFMIIRREGDFYKKDNKAEFDKVLAYIDMLGKKFTGLKNIINASNFPVDHSLFPGDAEEQTYRNAVVHALEHLDMEIEPLVSGFVSHMRLMAKVLQGIVVGDGGAYDTLSNISSIGGKANNELRETFKLLSLLINKIVRYISEMKVLEEKEL</sequence>
<dbReference type="RefSeq" id="WP_184743740.1">
    <property type="nucleotide sequence ID" value="NZ_JACHGJ010000001.1"/>
</dbReference>
<proteinExistence type="predicted"/>
<organism evidence="1 2">
    <name type="scientific">Spirochaeta isovalerica</name>
    <dbReference type="NCBI Taxonomy" id="150"/>
    <lineage>
        <taxon>Bacteria</taxon>
        <taxon>Pseudomonadati</taxon>
        <taxon>Spirochaetota</taxon>
        <taxon>Spirochaetia</taxon>
        <taxon>Spirochaetales</taxon>
        <taxon>Spirochaetaceae</taxon>
        <taxon>Spirochaeta</taxon>
    </lineage>
</organism>
<evidence type="ECO:0000313" key="1">
    <source>
        <dbReference type="EMBL" id="MBB6479037.1"/>
    </source>
</evidence>
<dbReference type="EMBL" id="JACHGJ010000001">
    <property type="protein sequence ID" value="MBB6479037.1"/>
    <property type="molecule type" value="Genomic_DNA"/>
</dbReference>
<name>A0A841R753_9SPIO</name>
<dbReference type="Proteomes" id="UP000587760">
    <property type="component" value="Unassembled WGS sequence"/>
</dbReference>
<accession>A0A841R753</accession>
<comment type="caution">
    <text evidence="1">The sequence shown here is derived from an EMBL/GenBank/DDBJ whole genome shotgun (WGS) entry which is preliminary data.</text>
</comment>
<protein>
    <submittedName>
        <fullName evidence="1">Uncharacterized protein</fullName>
    </submittedName>
</protein>
<keyword evidence="2" id="KW-1185">Reference proteome</keyword>
<dbReference type="AlphaFoldDB" id="A0A841R753"/>
<reference evidence="1 2" key="1">
    <citation type="submission" date="2020-08" db="EMBL/GenBank/DDBJ databases">
        <title>Genomic Encyclopedia of Type Strains, Phase IV (KMG-IV): sequencing the most valuable type-strain genomes for metagenomic binning, comparative biology and taxonomic classification.</title>
        <authorList>
            <person name="Goeker M."/>
        </authorList>
    </citation>
    <scope>NUCLEOTIDE SEQUENCE [LARGE SCALE GENOMIC DNA]</scope>
    <source>
        <strain evidence="1 2">DSM 2461</strain>
    </source>
</reference>